<dbReference type="SUPFAM" id="SSF56059">
    <property type="entry name" value="Glutathione synthetase ATP-binding domain-like"/>
    <property type="match status" value="1"/>
</dbReference>
<dbReference type="GO" id="GO:0005524">
    <property type="term" value="F:ATP binding"/>
    <property type="evidence" value="ECO:0007669"/>
    <property type="project" value="UniProtKB-UniRule"/>
</dbReference>
<dbReference type="Gene3D" id="3.30.1490.20">
    <property type="entry name" value="ATP-grasp fold, A domain"/>
    <property type="match status" value="1"/>
</dbReference>
<reference evidence="4 5" key="1">
    <citation type="submission" date="2018-10" db="EMBL/GenBank/DDBJ databases">
        <title>Natrarchaeobius chitinivorans gen. nov., sp. nov., and Natrarchaeobius haloalkaliphilus sp. nov., alkaliphilic, chitin-utilizing haloarchaea from hypersaline alkaline lakes.</title>
        <authorList>
            <person name="Sorokin D.Y."/>
            <person name="Elcheninov A.G."/>
            <person name="Kostrikina N.A."/>
            <person name="Bale N.J."/>
            <person name="Sinninghe Damste J.S."/>
            <person name="Khijniak T.V."/>
            <person name="Kublanov I.V."/>
            <person name="Toshchakov S.V."/>
        </authorList>
    </citation>
    <scope>NUCLEOTIDE SEQUENCE [LARGE SCALE GENOMIC DNA]</scope>
    <source>
        <strain evidence="4 5">AArcht7</strain>
    </source>
</reference>
<dbReference type="EMBL" id="REFZ01000027">
    <property type="protein sequence ID" value="RQG96180.1"/>
    <property type="molecule type" value="Genomic_DNA"/>
</dbReference>
<dbReference type="OrthoDB" id="11959at2157"/>
<accession>A0A3N6MH55</accession>
<evidence type="ECO:0000256" key="1">
    <source>
        <dbReference type="ARBA" id="ARBA00001936"/>
    </source>
</evidence>
<dbReference type="Gene3D" id="3.30.470.20">
    <property type="entry name" value="ATP-grasp fold, B domain"/>
    <property type="match status" value="1"/>
</dbReference>
<comment type="caution">
    <text evidence="4">The sequence shown here is derived from an EMBL/GenBank/DDBJ whole genome shotgun (WGS) entry which is preliminary data.</text>
</comment>
<dbReference type="InterPro" id="IPR005479">
    <property type="entry name" value="CPAse_ATP-bd"/>
</dbReference>
<evidence type="ECO:0000313" key="4">
    <source>
        <dbReference type="EMBL" id="RQG96180.1"/>
    </source>
</evidence>
<protein>
    <submittedName>
        <fullName evidence="4">ATP-grasp domain-containing protein</fullName>
    </submittedName>
</protein>
<keyword evidence="5" id="KW-1185">Reference proteome</keyword>
<evidence type="ECO:0000313" key="5">
    <source>
        <dbReference type="Proteomes" id="UP000281431"/>
    </source>
</evidence>
<dbReference type="GO" id="GO:0018169">
    <property type="term" value="F:ribosomal S6-glutamic acid ligase activity"/>
    <property type="evidence" value="ECO:0007669"/>
    <property type="project" value="TreeGrafter"/>
</dbReference>
<dbReference type="AlphaFoldDB" id="A0A3N6MH55"/>
<sequence>MQVPKVMLLGGETLHSLRIAAEVKRDTGASITGIGKSRESRLLRSRYCSTIDTLSESERKNRTALLTLIDRYEPDVVIPTGYEETELLVEYRESVRQLTNVCLPPRQSFETAVSKQQVYEIAADADIDTPTDFTQLVTDNSPETIAEKLEYPLFLKASKETGGNVTAKVKSSDSFCEKYYEIDAQIDDGEVLVQEYIEGENHTYGFCFLFDHGEPVLSFAHKELRSVPREGGSGTRVRSYHDDSLTTASIRLLRRLDWHGIAMVEYVKRRDGSFVLMEINPKFWASYALASQCGYRFASHLIELTLDKSFRIEPMVKKKNMEMVFPLREFNHYLLNRDEESFLECTSAMFWPSASWDIDFRDLRAWLTLPRRFSS</sequence>
<evidence type="ECO:0000259" key="3">
    <source>
        <dbReference type="PROSITE" id="PS50975"/>
    </source>
</evidence>
<proteinExistence type="predicted"/>
<feature type="domain" description="ATP-grasp" evidence="3">
    <location>
        <begin position="119"/>
        <end position="306"/>
    </location>
</feature>
<dbReference type="GO" id="GO:0046872">
    <property type="term" value="F:metal ion binding"/>
    <property type="evidence" value="ECO:0007669"/>
    <property type="project" value="InterPro"/>
</dbReference>
<keyword evidence="2" id="KW-0547">Nucleotide-binding</keyword>
<comment type="cofactor">
    <cofactor evidence="1">
        <name>Mn(2+)</name>
        <dbReference type="ChEBI" id="CHEBI:29035"/>
    </cofactor>
</comment>
<gene>
    <name evidence="4" type="ORF">EA472_20860</name>
</gene>
<organism evidence="4 5">
    <name type="scientific">Natrarchaeobius chitinivorans</name>
    <dbReference type="NCBI Taxonomy" id="1679083"/>
    <lineage>
        <taxon>Archaea</taxon>
        <taxon>Methanobacteriati</taxon>
        <taxon>Methanobacteriota</taxon>
        <taxon>Stenosarchaea group</taxon>
        <taxon>Halobacteria</taxon>
        <taxon>Halobacteriales</taxon>
        <taxon>Natrialbaceae</taxon>
        <taxon>Natrarchaeobius</taxon>
    </lineage>
</organism>
<dbReference type="GO" id="GO:0009432">
    <property type="term" value="P:SOS response"/>
    <property type="evidence" value="ECO:0007669"/>
    <property type="project" value="TreeGrafter"/>
</dbReference>
<name>A0A3N6MH55_NATCH</name>
<dbReference type="InterPro" id="IPR013815">
    <property type="entry name" value="ATP_grasp_subdomain_1"/>
</dbReference>
<dbReference type="PROSITE" id="PS50975">
    <property type="entry name" value="ATP_GRASP"/>
    <property type="match status" value="1"/>
</dbReference>
<dbReference type="PANTHER" id="PTHR21621:SF0">
    <property type="entry name" value="BETA-CITRYLGLUTAMATE SYNTHASE B-RELATED"/>
    <property type="match status" value="1"/>
</dbReference>
<dbReference type="InterPro" id="IPR011761">
    <property type="entry name" value="ATP-grasp"/>
</dbReference>
<dbReference type="Proteomes" id="UP000281431">
    <property type="component" value="Unassembled WGS sequence"/>
</dbReference>
<keyword evidence="2" id="KW-0067">ATP-binding</keyword>
<dbReference type="Pfam" id="PF02786">
    <property type="entry name" value="CPSase_L_D2"/>
    <property type="match status" value="1"/>
</dbReference>
<dbReference type="PANTHER" id="PTHR21621">
    <property type="entry name" value="RIBOSOMAL PROTEIN S6 MODIFICATION PROTEIN"/>
    <property type="match status" value="1"/>
</dbReference>
<dbReference type="GO" id="GO:0005737">
    <property type="term" value="C:cytoplasm"/>
    <property type="evidence" value="ECO:0007669"/>
    <property type="project" value="TreeGrafter"/>
</dbReference>
<evidence type="ECO:0000256" key="2">
    <source>
        <dbReference type="PROSITE-ProRule" id="PRU00409"/>
    </source>
</evidence>